<dbReference type="SUPFAM" id="SSF57392">
    <property type="entry name" value="Defensin-like"/>
    <property type="match status" value="1"/>
</dbReference>
<dbReference type="Gene3D" id="3.10.360.10">
    <property type="entry name" value="Antimicrobial Peptide, Beta-defensin 2, Chain A"/>
    <property type="match status" value="1"/>
</dbReference>
<evidence type="ECO:0000313" key="9">
    <source>
        <dbReference type="EMBL" id="CAJ01799.1"/>
    </source>
</evidence>
<feature type="signal peptide" evidence="7">
    <location>
        <begin position="1"/>
        <end position="22"/>
    </location>
</feature>
<gene>
    <name evidence="9" type="primary">defb2</name>
</gene>
<dbReference type="HOGENOM" id="CLU_189296_4_1_1"/>
<dbReference type="InterPro" id="IPR001855">
    <property type="entry name" value="Defensin_beta-like"/>
</dbReference>
<feature type="domain" description="Beta/alpha-defensin C-terminal" evidence="8">
    <location>
        <begin position="31"/>
        <end position="61"/>
    </location>
</feature>
<dbReference type="SMART" id="SM00048">
    <property type="entry name" value="DEFSN"/>
    <property type="match status" value="1"/>
</dbReference>
<keyword evidence="6" id="KW-1015">Disulfide bond</keyword>
<dbReference type="PANTHER" id="PTHR20515:SF2">
    <property type="entry name" value="DEFENSIN BETA 4A"/>
    <property type="match status" value="1"/>
</dbReference>
<dbReference type="EMBL" id="AM039964">
    <property type="protein sequence ID" value="CAJ01799.1"/>
    <property type="molecule type" value="Genomic_DNA"/>
</dbReference>
<dbReference type="AlphaFoldDB" id="Q0W9Q1"/>
<keyword evidence="2" id="KW-0964">Secreted</keyword>
<keyword evidence="3" id="KW-0929">Antimicrobial</keyword>
<evidence type="ECO:0000256" key="6">
    <source>
        <dbReference type="ARBA" id="ARBA00023157"/>
    </source>
</evidence>
<evidence type="ECO:0000256" key="1">
    <source>
        <dbReference type="ARBA" id="ARBA00004613"/>
    </source>
</evidence>
<dbReference type="GO" id="GO:0042742">
    <property type="term" value="P:defense response to bacterium"/>
    <property type="evidence" value="ECO:0007669"/>
    <property type="project" value="UniProtKB-KW"/>
</dbReference>
<organism evidence="9">
    <name type="scientific">Equus caballus</name>
    <name type="common">Horse</name>
    <dbReference type="NCBI Taxonomy" id="9796"/>
    <lineage>
        <taxon>Eukaryota</taxon>
        <taxon>Metazoa</taxon>
        <taxon>Chordata</taxon>
        <taxon>Craniata</taxon>
        <taxon>Vertebrata</taxon>
        <taxon>Euteleostomi</taxon>
        <taxon>Mammalia</taxon>
        <taxon>Eutheria</taxon>
        <taxon>Laurasiatheria</taxon>
        <taxon>Perissodactyla</taxon>
        <taxon>Equidae</taxon>
        <taxon>Equus</taxon>
    </lineage>
</organism>
<evidence type="ECO:0000259" key="8">
    <source>
        <dbReference type="SMART" id="SM00048"/>
    </source>
</evidence>
<keyword evidence="5" id="KW-0044">Antibiotic</keyword>
<evidence type="ECO:0000256" key="4">
    <source>
        <dbReference type="ARBA" id="ARBA00022940"/>
    </source>
</evidence>
<dbReference type="Pfam" id="PF00711">
    <property type="entry name" value="Defensin_beta"/>
    <property type="match status" value="1"/>
</dbReference>
<evidence type="ECO:0000256" key="7">
    <source>
        <dbReference type="SAM" id="SignalP"/>
    </source>
</evidence>
<evidence type="ECO:0000256" key="5">
    <source>
        <dbReference type="ARBA" id="ARBA00023022"/>
    </source>
</evidence>
<proteinExistence type="predicted"/>
<keyword evidence="7" id="KW-0732">Signal</keyword>
<sequence>MKILHFLLAFLVVFLLPVPGFTAGIGNPISCARNRGVCIPIGCLPGMKQIGTCGLPGTKCCRKK</sequence>
<dbReference type="GO" id="GO:0005576">
    <property type="term" value="C:extracellular region"/>
    <property type="evidence" value="ECO:0007669"/>
    <property type="project" value="UniProtKB-SubCell"/>
</dbReference>
<protein>
    <submittedName>
        <fullName evidence="9">Beta defensin 2</fullName>
    </submittedName>
</protein>
<comment type="subcellular location">
    <subcellularLocation>
        <location evidence="1">Secreted</location>
    </subcellularLocation>
</comment>
<keyword evidence="4" id="KW-0211">Defensin</keyword>
<feature type="chain" id="PRO_5014102448" evidence="7">
    <location>
        <begin position="23"/>
        <end position="64"/>
    </location>
</feature>
<evidence type="ECO:0000256" key="2">
    <source>
        <dbReference type="ARBA" id="ARBA00022525"/>
    </source>
</evidence>
<dbReference type="FunFam" id="3.10.360.10:FF:000001">
    <property type="entry name" value="Beta-defensin 1"/>
    <property type="match status" value="1"/>
</dbReference>
<dbReference type="PANTHER" id="PTHR20515">
    <property type="entry name" value="BETA-DEFENSIN"/>
    <property type="match status" value="1"/>
</dbReference>
<evidence type="ECO:0000256" key="3">
    <source>
        <dbReference type="ARBA" id="ARBA00022529"/>
    </source>
</evidence>
<reference evidence="9" key="1">
    <citation type="journal article" date="2006" name="Gene">
        <title>Sequence analysis of a 212 kb defensin gene cluster on ECA 27q17.</title>
        <authorList>
            <person name="Looft C."/>
            <person name="Paul S."/>
            <person name="Philipp U."/>
            <person name="Regenhard P."/>
            <person name="Kuiper H."/>
            <person name="Distl O."/>
            <person name="Chowdhary B.P."/>
            <person name="Leeb T."/>
        </authorList>
    </citation>
    <scope>NUCLEOTIDE SEQUENCE</scope>
</reference>
<accession>Q0W9Q1</accession>
<dbReference type="InterPro" id="IPR006080">
    <property type="entry name" value="Beta/alpha-defensin_C"/>
</dbReference>
<name>Q0W9Q1_HORSE</name>